<dbReference type="InterPro" id="IPR036388">
    <property type="entry name" value="WH-like_DNA-bd_sf"/>
</dbReference>
<dbReference type="AlphaFoldDB" id="A0A553JK56"/>
<evidence type="ECO:0000256" key="3">
    <source>
        <dbReference type="ARBA" id="ARBA00023125"/>
    </source>
</evidence>
<dbReference type="InterPro" id="IPR039425">
    <property type="entry name" value="RNA_pol_sigma-70-like"/>
</dbReference>
<protein>
    <submittedName>
        <fullName evidence="6">Sigma-70 family RNA polymerase sigma factor</fullName>
    </submittedName>
</protein>
<feature type="domain" description="RNA polymerase sigma factor 70 region 4 type 2" evidence="5">
    <location>
        <begin position="166"/>
        <end position="216"/>
    </location>
</feature>
<dbReference type="InterPro" id="IPR014284">
    <property type="entry name" value="RNA_pol_sigma-70_dom"/>
</dbReference>
<evidence type="ECO:0000259" key="5">
    <source>
        <dbReference type="Pfam" id="PF08281"/>
    </source>
</evidence>
<reference evidence="7" key="1">
    <citation type="submission" date="2019-07" db="EMBL/GenBank/DDBJ databases">
        <title>Shewanella sp. YLB-08 draft genomic sequence.</title>
        <authorList>
            <person name="Yu L."/>
        </authorList>
    </citation>
    <scope>NUCLEOTIDE SEQUENCE [LARGE SCALE GENOMIC DNA]</scope>
    <source>
        <strain evidence="7">JCM 20706</strain>
    </source>
</reference>
<name>A0A553JK56_SHEHA</name>
<keyword evidence="4" id="KW-0804">Transcription</keyword>
<sequence>MANFCELKSKEELVNEIHELKVKKELESRFYELEIKEKLENKFGELEVNDELVNEFWKAWSLNEERLGNCCRKWLKGHLDKVDDALSVTREKSYLFIKDKSPEIDNLYSFVCRTAYHVCMDILRQHKRENSLITKVRHLNGNVYFSEGVSEVLEDQLVREQRIINLSECWSTLPENLQEILEHRFINELDYPEIATLLSLSQSNVRKRVQLAREKLREAS</sequence>
<dbReference type="InterPro" id="IPR013249">
    <property type="entry name" value="RNA_pol_sigma70_r4_t2"/>
</dbReference>
<dbReference type="NCBIfam" id="TIGR02937">
    <property type="entry name" value="sigma70-ECF"/>
    <property type="match status" value="1"/>
</dbReference>
<dbReference type="RefSeq" id="WP_144041682.1">
    <property type="nucleotide sequence ID" value="NZ_BMPL01000024.1"/>
</dbReference>
<dbReference type="GO" id="GO:0016987">
    <property type="term" value="F:sigma factor activity"/>
    <property type="evidence" value="ECO:0007669"/>
    <property type="project" value="UniProtKB-KW"/>
</dbReference>
<dbReference type="CDD" id="cd06171">
    <property type="entry name" value="Sigma70_r4"/>
    <property type="match status" value="1"/>
</dbReference>
<keyword evidence="1" id="KW-0805">Transcription regulation</keyword>
<dbReference type="InterPro" id="IPR013324">
    <property type="entry name" value="RNA_pol_sigma_r3/r4-like"/>
</dbReference>
<dbReference type="PANTHER" id="PTHR43133">
    <property type="entry name" value="RNA POLYMERASE ECF-TYPE SIGMA FACTO"/>
    <property type="match status" value="1"/>
</dbReference>
<dbReference type="Gene3D" id="1.10.10.10">
    <property type="entry name" value="Winged helix-like DNA-binding domain superfamily/Winged helix DNA-binding domain"/>
    <property type="match status" value="1"/>
</dbReference>
<evidence type="ECO:0000256" key="1">
    <source>
        <dbReference type="ARBA" id="ARBA00023015"/>
    </source>
</evidence>
<evidence type="ECO:0000256" key="2">
    <source>
        <dbReference type="ARBA" id="ARBA00023082"/>
    </source>
</evidence>
<evidence type="ECO:0000256" key="4">
    <source>
        <dbReference type="ARBA" id="ARBA00023163"/>
    </source>
</evidence>
<keyword evidence="3" id="KW-0238">DNA-binding</keyword>
<organism evidence="6 7">
    <name type="scientific">Shewanella hanedai</name>
    <name type="common">Alteromonas hanedai</name>
    <dbReference type="NCBI Taxonomy" id="25"/>
    <lineage>
        <taxon>Bacteria</taxon>
        <taxon>Pseudomonadati</taxon>
        <taxon>Pseudomonadota</taxon>
        <taxon>Gammaproteobacteria</taxon>
        <taxon>Alteromonadales</taxon>
        <taxon>Shewanellaceae</taxon>
        <taxon>Shewanella</taxon>
    </lineage>
</organism>
<dbReference type="EMBL" id="VKGK01000026">
    <property type="protein sequence ID" value="TRY12831.1"/>
    <property type="molecule type" value="Genomic_DNA"/>
</dbReference>
<dbReference type="SUPFAM" id="SSF88659">
    <property type="entry name" value="Sigma3 and sigma4 domains of RNA polymerase sigma factors"/>
    <property type="match status" value="1"/>
</dbReference>
<evidence type="ECO:0000313" key="7">
    <source>
        <dbReference type="Proteomes" id="UP000318126"/>
    </source>
</evidence>
<evidence type="ECO:0000313" key="6">
    <source>
        <dbReference type="EMBL" id="TRY12831.1"/>
    </source>
</evidence>
<dbReference type="Proteomes" id="UP000318126">
    <property type="component" value="Unassembled WGS sequence"/>
</dbReference>
<accession>A0A553JK56</accession>
<dbReference type="GO" id="GO:0006352">
    <property type="term" value="P:DNA-templated transcription initiation"/>
    <property type="evidence" value="ECO:0007669"/>
    <property type="project" value="InterPro"/>
</dbReference>
<dbReference type="GO" id="GO:0003677">
    <property type="term" value="F:DNA binding"/>
    <property type="evidence" value="ECO:0007669"/>
    <property type="project" value="UniProtKB-KW"/>
</dbReference>
<dbReference type="PANTHER" id="PTHR43133:SF8">
    <property type="entry name" value="RNA POLYMERASE SIGMA FACTOR HI_1459-RELATED"/>
    <property type="match status" value="1"/>
</dbReference>
<gene>
    <name evidence="6" type="ORF">FN961_18605</name>
</gene>
<proteinExistence type="predicted"/>
<keyword evidence="2" id="KW-0731">Sigma factor</keyword>
<dbReference type="Pfam" id="PF08281">
    <property type="entry name" value="Sigma70_r4_2"/>
    <property type="match status" value="1"/>
</dbReference>
<comment type="caution">
    <text evidence="6">The sequence shown here is derived from an EMBL/GenBank/DDBJ whole genome shotgun (WGS) entry which is preliminary data.</text>
</comment>
<keyword evidence="7" id="KW-1185">Reference proteome</keyword>
<dbReference type="OrthoDB" id="6852082at2"/>